<sequence length="142" mass="16845">MFWKKINPLLKLSIWNRDTRMSPLVRAKEDLKVYVAETEESTERMLETIYSIMNRNGLTYQQAVKTKEGREALYQLMLHRHWVAFHAEVIRTVVAKEEDAIKAGYRELSLNQTATTETNILLDQFIRETSAYFEEQMSDPRW</sequence>
<gene>
    <name evidence="1" type="ORF">TW71_17080</name>
</gene>
<name>A0A837G3W1_9VIBR</name>
<reference evidence="1" key="1">
    <citation type="journal article" date="2015" name="BMC Genomics">
        <title>Genome mining reveals unlocked bioactive potential of marine Gram-negative bacteria.</title>
        <authorList>
            <person name="Machado H."/>
            <person name="Sonnenschein E.C."/>
            <person name="Melchiorsen J."/>
            <person name="Gram L."/>
        </authorList>
    </citation>
    <scope>NUCLEOTIDE SEQUENCE</scope>
    <source>
        <strain evidence="1">S2052</strain>
    </source>
</reference>
<dbReference type="EMBL" id="JXXR01000017">
    <property type="protein sequence ID" value="KJY70575.1"/>
    <property type="molecule type" value="Genomic_DNA"/>
</dbReference>
<comment type="caution">
    <text evidence="1">The sequence shown here is derived from an EMBL/GenBank/DDBJ whole genome shotgun (WGS) entry which is preliminary data.</text>
</comment>
<dbReference type="AlphaFoldDB" id="A0A837G3W1"/>
<accession>A0A837G3W1</accession>
<protein>
    <submittedName>
        <fullName evidence="1">Uncharacterized protein</fullName>
    </submittedName>
</protein>
<evidence type="ECO:0000313" key="1">
    <source>
        <dbReference type="EMBL" id="KJY70575.1"/>
    </source>
</evidence>
<organism evidence="1">
    <name type="scientific">Vibrio coralliilyticus</name>
    <dbReference type="NCBI Taxonomy" id="190893"/>
    <lineage>
        <taxon>Bacteria</taxon>
        <taxon>Pseudomonadati</taxon>
        <taxon>Pseudomonadota</taxon>
        <taxon>Gammaproteobacteria</taxon>
        <taxon>Vibrionales</taxon>
        <taxon>Vibrionaceae</taxon>
        <taxon>Vibrio</taxon>
    </lineage>
</organism>
<proteinExistence type="predicted"/>
<dbReference type="RefSeq" id="WP_045986701.1">
    <property type="nucleotide sequence ID" value="NZ_CP063051.1"/>
</dbReference>